<keyword evidence="2" id="KW-0472">Membrane</keyword>
<dbReference type="EMBL" id="VMFF01000005">
    <property type="protein sequence ID" value="TSC66437.1"/>
    <property type="molecule type" value="Genomic_DNA"/>
</dbReference>
<reference evidence="3 4" key="1">
    <citation type="submission" date="2017-07" db="EMBL/GenBank/DDBJ databases">
        <title>Mechanisms for carbon and nitrogen cycling indicate functional differentiation within the Candidate Phyla Radiation.</title>
        <authorList>
            <person name="Danczak R.E."/>
            <person name="Johnston M.D."/>
            <person name="Kenah C."/>
            <person name="Slattery M."/>
            <person name="Wrighton K.C."/>
            <person name="Wilkins M.J."/>
        </authorList>
    </citation>
    <scope>NUCLEOTIDE SEQUENCE [LARGE SCALE GENOMIC DNA]</scope>
    <source>
        <strain evidence="3">Gr01-1014_77</strain>
    </source>
</reference>
<dbReference type="AlphaFoldDB" id="A0A554JDH5"/>
<organism evidence="3 4">
    <name type="scientific">Candidatus Doudnabacteria bacterium Gr01-1014_77</name>
    <dbReference type="NCBI Taxonomy" id="2017133"/>
    <lineage>
        <taxon>Bacteria</taxon>
        <taxon>Candidatus Doudnaibacteriota</taxon>
    </lineage>
</organism>
<accession>A0A554JDH5</accession>
<feature type="transmembrane region" description="Helical" evidence="2">
    <location>
        <begin position="22"/>
        <end position="43"/>
    </location>
</feature>
<feature type="compositionally biased region" description="Polar residues" evidence="1">
    <location>
        <begin position="201"/>
        <end position="219"/>
    </location>
</feature>
<evidence type="ECO:0000256" key="2">
    <source>
        <dbReference type="SAM" id="Phobius"/>
    </source>
</evidence>
<protein>
    <recommendedName>
        <fullName evidence="5">Type IV pilus assembly protein PilN</fullName>
    </recommendedName>
</protein>
<sequence>MAEINLLQNTSIGSSEERLPKIMNVIGMLLLAFAIVAYVLLWVGTSSAKTKTAELQAQQASIQQKVQQSEDYPRLSNYQNKLKNLQLLLDKHLSWGTLIQRFSDATLKTATYKKFTANSDGSATITGNVPDFQNLDKLIKAFQLDEFQYIKDVKLVNVGLSEENKNGISFTVNVVFNNTILQAVPTPTEKPAQTEIPPINTIPQQVPTETAPQTNLIPQ</sequence>
<dbReference type="Proteomes" id="UP000319613">
    <property type="component" value="Unassembled WGS sequence"/>
</dbReference>
<keyword evidence="2" id="KW-1133">Transmembrane helix</keyword>
<evidence type="ECO:0000313" key="3">
    <source>
        <dbReference type="EMBL" id="TSC66437.1"/>
    </source>
</evidence>
<evidence type="ECO:0008006" key="5">
    <source>
        <dbReference type="Google" id="ProtNLM"/>
    </source>
</evidence>
<evidence type="ECO:0000313" key="4">
    <source>
        <dbReference type="Proteomes" id="UP000319613"/>
    </source>
</evidence>
<feature type="region of interest" description="Disordered" evidence="1">
    <location>
        <begin position="186"/>
        <end position="219"/>
    </location>
</feature>
<evidence type="ECO:0000256" key="1">
    <source>
        <dbReference type="SAM" id="MobiDB-lite"/>
    </source>
</evidence>
<proteinExistence type="predicted"/>
<keyword evidence="2" id="KW-0812">Transmembrane</keyword>
<comment type="caution">
    <text evidence="3">The sequence shown here is derived from an EMBL/GenBank/DDBJ whole genome shotgun (WGS) entry which is preliminary data.</text>
</comment>
<name>A0A554JDH5_9BACT</name>
<gene>
    <name evidence="3" type="ORF">G01um101477_94</name>
</gene>